<dbReference type="GO" id="GO:0005886">
    <property type="term" value="C:plasma membrane"/>
    <property type="evidence" value="ECO:0007669"/>
    <property type="project" value="UniProtKB-SubCell"/>
</dbReference>
<dbReference type="FunFam" id="1.20.1250.20:FF:000065">
    <property type="entry name" value="Putative MFS pantothenate transporter"/>
    <property type="match status" value="1"/>
</dbReference>
<feature type="transmembrane region" description="Helical" evidence="9">
    <location>
        <begin position="143"/>
        <end position="161"/>
    </location>
</feature>
<sequence length="527" mass="59136">MSKQAEAIISEPLAYPAVLEQSDQPAKKDWRRFIWDSLDKSPEERHFLLKLDFALLTFGCLGFFIKFLDTANLANAFVKEDLGMFGNQLNYVTTAYTVGYIIGEIPSNIVLTRVRPSIWLPTLEVIWGVLTMCIAASKNTTQLYVLRFFIGNTGLAEAGFYPGLNYMIGSWYRKDEIAKRSGILNASGSIATIFSGFLMSSVYHLGGRGGLPGWKWLFIIDGVISLPIAFASFWFLPDTPETNRRNLFSQAEIELAQRRMVAEGRKLRTPYTVAKVKKILTSWHIWLFSILYATLGGTQGTPIFPLYLKTAKKNHKPRYSIVQINNYPSFTFAVSVIAAVVYAWTSDSVLGGRRWPLMIAAGTFQIILFSSLAVWHIAEGWHWACYILYGQVLGLSGIINSYCFSWANEVCSDDNEERAIVLACMNMMNNVLTAWLPLIVWKQVDAPRYHKGFITAACTSTLFVLVSAAVAVLQKRANREARATCADCLCCSRKNANVENASVSEEQSEKRDSEVDVKRVEADIEKI</sequence>
<dbReference type="InterPro" id="IPR036259">
    <property type="entry name" value="MFS_trans_sf"/>
</dbReference>
<reference evidence="10" key="1">
    <citation type="submission" date="2019-07" db="EMBL/GenBank/DDBJ databases">
        <title>Hyphodiscus hymeniophilus genome sequencing and assembly.</title>
        <authorList>
            <person name="Kramer G."/>
            <person name="Nodwell J."/>
        </authorList>
    </citation>
    <scope>NUCLEOTIDE SEQUENCE</scope>
    <source>
        <strain evidence="10">ATCC 34498</strain>
    </source>
</reference>
<keyword evidence="2" id="KW-0813">Transport</keyword>
<dbReference type="FunFam" id="1.20.1250.20:FF:000386">
    <property type="entry name" value="MFS general substrate transporter"/>
    <property type="match status" value="1"/>
</dbReference>
<dbReference type="AlphaFoldDB" id="A0A9P7AYI4"/>
<comment type="subcellular location">
    <subcellularLocation>
        <location evidence="1">Cell membrane</location>
        <topology evidence="1">Multi-pass membrane protein</topology>
    </subcellularLocation>
</comment>
<evidence type="ECO:0000256" key="7">
    <source>
        <dbReference type="ARBA" id="ARBA00037968"/>
    </source>
</evidence>
<feature type="transmembrane region" description="Helical" evidence="9">
    <location>
        <begin position="357"/>
        <end position="375"/>
    </location>
</feature>
<evidence type="ECO:0000256" key="3">
    <source>
        <dbReference type="ARBA" id="ARBA00022475"/>
    </source>
</evidence>
<dbReference type="GO" id="GO:0022857">
    <property type="term" value="F:transmembrane transporter activity"/>
    <property type="evidence" value="ECO:0007669"/>
    <property type="project" value="InterPro"/>
</dbReference>
<dbReference type="PANTHER" id="PTHR43791">
    <property type="entry name" value="PERMEASE-RELATED"/>
    <property type="match status" value="1"/>
</dbReference>
<proteinExistence type="inferred from homology"/>
<keyword evidence="3" id="KW-1003">Cell membrane</keyword>
<evidence type="ECO:0000256" key="5">
    <source>
        <dbReference type="ARBA" id="ARBA00022989"/>
    </source>
</evidence>
<dbReference type="SUPFAM" id="SSF103473">
    <property type="entry name" value="MFS general substrate transporter"/>
    <property type="match status" value="1"/>
</dbReference>
<evidence type="ECO:0000256" key="1">
    <source>
        <dbReference type="ARBA" id="ARBA00004651"/>
    </source>
</evidence>
<comment type="similarity">
    <text evidence="7">Belongs to the major facilitator superfamily. Allantoate permease family.</text>
</comment>
<keyword evidence="6 9" id="KW-0472">Membrane</keyword>
<dbReference type="EMBL" id="VNKQ01000006">
    <property type="protein sequence ID" value="KAG0650221.1"/>
    <property type="molecule type" value="Genomic_DNA"/>
</dbReference>
<feature type="transmembrane region" description="Helical" evidence="9">
    <location>
        <begin position="453"/>
        <end position="473"/>
    </location>
</feature>
<evidence type="ECO:0000256" key="9">
    <source>
        <dbReference type="SAM" id="Phobius"/>
    </source>
</evidence>
<organism evidence="10 11">
    <name type="scientific">Hyphodiscus hymeniophilus</name>
    <dbReference type="NCBI Taxonomy" id="353542"/>
    <lineage>
        <taxon>Eukaryota</taxon>
        <taxon>Fungi</taxon>
        <taxon>Dikarya</taxon>
        <taxon>Ascomycota</taxon>
        <taxon>Pezizomycotina</taxon>
        <taxon>Leotiomycetes</taxon>
        <taxon>Helotiales</taxon>
        <taxon>Hyphodiscaceae</taxon>
        <taxon>Hyphodiscus</taxon>
    </lineage>
</organism>
<evidence type="ECO:0000313" key="11">
    <source>
        <dbReference type="Proteomes" id="UP000785200"/>
    </source>
</evidence>
<feature type="transmembrane region" description="Helical" evidence="9">
    <location>
        <begin position="118"/>
        <end position="137"/>
    </location>
</feature>
<keyword evidence="5 9" id="KW-1133">Transmembrane helix</keyword>
<evidence type="ECO:0000256" key="6">
    <source>
        <dbReference type="ARBA" id="ARBA00023136"/>
    </source>
</evidence>
<evidence type="ECO:0000256" key="2">
    <source>
        <dbReference type="ARBA" id="ARBA00022448"/>
    </source>
</evidence>
<evidence type="ECO:0000313" key="10">
    <source>
        <dbReference type="EMBL" id="KAG0650221.1"/>
    </source>
</evidence>
<accession>A0A9P7AYI4</accession>
<dbReference type="Proteomes" id="UP000785200">
    <property type="component" value="Unassembled WGS sequence"/>
</dbReference>
<comment type="caution">
    <text evidence="10">The sequence shown here is derived from an EMBL/GenBank/DDBJ whole genome shotgun (WGS) entry which is preliminary data.</text>
</comment>
<feature type="transmembrane region" description="Helical" evidence="9">
    <location>
        <begin position="47"/>
        <end position="68"/>
    </location>
</feature>
<feature type="transmembrane region" description="Helical" evidence="9">
    <location>
        <begin position="381"/>
        <end position="407"/>
    </location>
</feature>
<feature type="transmembrane region" description="Helical" evidence="9">
    <location>
        <begin position="327"/>
        <end position="345"/>
    </location>
</feature>
<name>A0A9P7AYI4_9HELO</name>
<evidence type="ECO:0000256" key="8">
    <source>
        <dbReference type="SAM" id="MobiDB-lite"/>
    </source>
</evidence>
<keyword evidence="11" id="KW-1185">Reference proteome</keyword>
<feature type="transmembrane region" description="Helical" evidence="9">
    <location>
        <begin position="88"/>
        <end position="111"/>
    </location>
</feature>
<feature type="region of interest" description="Disordered" evidence="8">
    <location>
        <begin position="501"/>
        <end position="527"/>
    </location>
</feature>
<feature type="compositionally biased region" description="Basic and acidic residues" evidence="8">
    <location>
        <begin position="507"/>
        <end position="527"/>
    </location>
</feature>
<dbReference type="InterPro" id="IPR011701">
    <property type="entry name" value="MFS"/>
</dbReference>
<feature type="transmembrane region" description="Helical" evidence="9">
    <location>
        <begin position="285"/>
        <end position="307"/>
    </location>
</feature>
<dbReference type="OrthoDB" id="3639251at2759"/>
<dbReference type="Gene3D" id="1.20.1250.20">
    <property type="entry name" value="MFS general substrate transporter like domains"/>
    <property type="match status" value="2"/>
</dbReference>
<feature type="transmembrane region" description="Helical" evidence="9">
    <location>
        <begin position="216"/>
        <end position="236"/>
    </location>
</feature>
<dbReference type="PANTHER" id="PTHR43791:SF39">
    <property type="entry name" value="TRANSPORTER LIZ1_SEO1, PUTATIVE (AFU_ORTHOLOGUE AFUA_3G00980)-RELATED"/>
    <property type="match status" value="1"/>
</dbReference>
<dbReference type="Pfam" id="PF07690">
    <property type="entry name" value="MFS_1"/>
    <property type="match status" value="1"/>
</dbReference>
<gene>
    <name evidence="10" type="ORF">D0Z07_3377</name>
</gene>
<keyword evidence="4 9" id="KW-0812">Transmembrane</keyword>
<feature type="transmembrane region" description="Helical" evidence="9">
    <location>
        <begin position="182"/>
        <end position="204"/>
    </location>
</feature>
<feature type="transmembrane region" description="Helical" evidence="9">
    <location>
        <begin position="419"/>
        <end position="441"/>
    </location>
</feature>
<protein>
    <submittedName>
        <fullName evidence="10">MFS transporter</fullName>
    </submittedName>
</protein>
<evidence type="ECO:0000256" key="4">
    <source>
        <dbReference type="ARBA" id="ARBA00022692"/>
    </source>
</evidence>